<sequence>MTERLPLAIRALNSAFDLTGPVGRRIARLDPDKFIKSAQRDTGLTDFGSDYFREPLRRLCKSLEEDAHLSALGRIIARQDISRLLSNRLKFIDLFKQHPEIADTPINQPIFILGMPRTGTTSLHELVALDPQFRVPMSWEVAHPFPPPELASYNSDPRIAEVDAELAQIDRLLPNFKHMHPMGAQLPQECVGLFAYDFASMMFDVQFRLDQYQQWLLQEDMTEVFHNHRRWLQLLQWKCPADTWVLKSPQYLWNIEDMLKEYPDARIIQTHRDPVRVAMSIGSLTATLRGLGSNKVELAEVTREYADLLHYGVGKTMSARERGLLGKERVYDVQFKDFRQDPLATVEKMYAQFDYQLSPAVSERMGEFLAAGSGEKRHGQHGYTLEDSGLDLAVERQRFAAYQAAYGIELEEVS</sequence>
<dbReference type="PANTHER" id="PTHR36451">
    <property type="entry name" value="PAPS-DEPENDENT SULFOTRANSFERASE STF3"/>
    <property type="match status" value="1"/>
</dbReference>
<dbReference type="AlphaFoldDB" id="A0A5P9NLX1"/>
<dbReference type="RefSeq" id="WP_153239972.1">
    <property type="nucleotide sequence ID" value="NZ_CP036422.1"/>
</dbReference>
<protein>
    <submittedName>
        <fullName evidence="1">Sulfotransferase</fullName>
    </submittedName>
</protein>
<accession>A0A5P9NLX1</accession>
<keyword evidence="1" id="KW-0808">Transferase</keyword>
<evidence type="ECO:0000313" key="1">
    <source>
        <dbReference type="EMBL" id="QFU76830.1"/>
    </source>
</evidence>
<name>A0A5P9NLX1_9GAMM</name>
<dbReference type="Pfam" id="PF13469">
    <property type="entry name" value="Sulfotransfer_3"/>
    <property type="match status" value="1"/>
</dbReference>
<evidence type="ECO:0000313" key="2">
    <source>
        <dbReference type="Proteomes" id="UP000326287"/>
    </source>
</evidence>
<dbReference type="OrthoDB" id="9777890at2"/>
<dbReference type="SUPFAM" id="SSF52540">
    <property type="entry name" value="P-loop containing nucleoside triphosphate hydrolases"/>
    <property type="match status" value="1"/>
</dbReference>
<dbReference type="GO" id="GO:0016740">
    <property type="term" value="F:transferase activity"/>
    <property type="evidence" value="ECO:0007669"/>
    <property type="project" value="UniProtKB-KW"/>
</dbReference>
<reference evidence="1 2" key="1">
    <citation type="submission" date="2019-02" db="EMBL/GenBank/DDBJ databases">
        <authorList>
            <person name="Li S.-H."/>
        </authorList>
    </citation>
    <scope>NUCLEOTIDE SEQUENCE [LARGE SCALE GENOMIC DNA]</scope>
    <source>
        <strain evidence="1 2">IMCC14385</strain>
    </source>
</reference>
<proteinExistence type="predicted"/>
<dbReference type="Gene3D" id="3.40.50.300">
    <property type="entry name" value="P-loop containing nucleotide triphosphate hydrolases"/>
    <property type="match status" value="1"/>
</dbReference>
<dbReference type="InterPro" id="IPR027417">
    <property type="entry name" value="P-loop_NTPase"/>
</dbReference>
<dbReference type="EMBL" id="CP036422">
    <property type="protein sequence ID" value="QFU76830.1"/>
    <property type="molecule type" value="Genomic_DNA"/>
</dbReference>
<dbReference type="InterPro" id="IPR052736">
    <property type="entry name" value="Stf3_sulfotransferase"/>
</dbReference>
<organism evidence="1 2">
    <name type="scientific">Halioglobus maricola</name>
    <dbReference type="NCBI Taxonomy" id="2601894"/>
    <lineage>
        <taxon>Bacteria</taxon>
        <taxon>Pseudomonadati</taxon>
        <taxon>Pseudomonadota</taxon>
        <taxon>Gammaproteobacteria</taxon>
        <taxon>Cellvibrionales</taxon>
        <taxon>Halieaceae</taxon>
        <taxon>Halioglobus</taxon>
    </lineage>
</organism>
<keyword evidence="2" id="KW-1185">Reference proteome</keyword>
<dbReference type="KEGG" id="halc:EY643_14880"/>
<dbReference type="Proteomes" id="UP000326287">
    <property type="component" value="Chromosome"/>
</dbReference>
<dbReference type="PANTHER" id="PTHR36451:SF1">
    <property type="entry name" value="OMEGA-HYDROXY-BETA-DIHYDROMENAQUINONE-9 SULFOTRANSFERASE STF3"/>
    <property type="match status" value="1"/>
</dbReference>
<gene>
    <name evidence="1" type="ORF">EY643_14880</name>
</gene>